<gene>
    <name evidence="1" type="ORF">ED312_23420</name>
</gene>
<protein>
    <recommendedName>
        <fullName evidence="3">HTH luxR-type domain-containing protein</fullName>
    </recommendedName>
</protein>
<dbReference type="AlphaFoldDB" id="A0A3N0CX62"/>
<evidence type="ECO:0008006" key="3">
    <source>
        <dbReference type="Google" id="ProtNLM"/>
    </source>
</evidence>
<organism evidence="1 2">
    <name type="scientific">Sinomicrobium pectinilyticum</name>
    <dbReference type="NCBI Taxonomy" id="1084421"/>
    <lineage>
        <taxon>Bacteria</taxon>
        <taxon>Pseudomonadati</taxon>
        <taxon>Bacteroidota</taxon>
        <taxon>Flavobacteriia</taxon>
        <taxon>Flavobacteriales</taxon>
        <taxon>Flavobacteriaceae</taxon>
        <taxon>Sinomicrobium</taxon>
    </lineage>
</organism>
<dbReference type="EMBL" id="RJTM01000216">
    <property type="protein sequence ID" value="RNL68037.1"/>
    <property type="molecule type" value="Genomic_DNA"/>
</dbReference>
<sequence>MNRIQKIIIKKMADGYHQQEIAQYLKKREISPNSLSTIEKELKKLKKEFKAQSLIHLFIILIKQGHLKV</sequence>
<name>A0A3N0CX62_SINP1</name>
<dbReference type="OrthoDB" id="1451965at2"/>
<keyword evidence="2" id="KW-1185">Reference proteome</keyword>
<comment type="caution">
    <text evidence="1">The sequence shown here is derived from an EMBL/GenBank/DDBJ whole genome shotgun (WGS) entry which is preliminary data.</text>
</comment>
<dbReference type="Proteomes" id="UP000267469">
    <property type="component" value="Unassembled WGS sequence"/>
</dbReference>
<evidence type="ECO:0000313" key="2">
    <source>
        <dbReference type="Proteomes" id="UP000267469"/>
    </source>
</evidence>
<proteinExistence type="predicted"/>
<accession>A0A3N0CX62</accession>
<evidence type="ECO:0000313" key="1">
    <source>
        <dbReference type="EMBL" id="RNL68037.1"/>
    </source>
</evidence>
<dbReference type="RefSeq" id="WP_123218435.1">
    <property type="nucleotide sequence ID" value="NZ_RJTM01000216.1"/>
</dbReference>
<reference evidence="1 2" key="1">
    <citation type="submission" date="2018-10" db="EMBL/GenBank/DDBJ databases">
        <title>Sinomicrobium pectinilyticum sp. nov., a pectinase-producing bacterium isolated from alkaline and saline soil, and emended description of the genus Sinomicrobium.</title>
        <authorList>
            <person name="Cheng B."/>
            <person name="Li C."/>
            <person name="Lai Q."/>
            <person name="Du M."/>
            <person name="Shao Z."/>
            <person name="Xu P."/>
            <person name="Yang C."/>
        </authorList>
    </citation>
    <scope>NUCLEOTIDE SEQUENCE [LARGE SCALE GENOMIC DNA]</scope>
    <source>
        <strain evidence="1 2">5DNS001</strain>
    </source>
</reference>